<evidence type="ECO:0000256" key="1">
    <source>
        <dbReference type="SAM" id="MobiDB-lite"/>
    </source>
</evidence>
<name>A0A0F9CEL5_9ZZZZ</name>
<comment type="caution">
    <text evidence="3">The sequence shown here is derived from an EMBL/GenBank/DDBJ whole genome shotgun (WGS) entry which is preliminary data.</text>
</comment>
<dbReference type="AlphaFoldDB" id="A0A0F9CEL5"/>
<organism evidence="3">
    <name type="scientific">marine sediment metagenome</name>
    <dbReference type="NCBI Taxonomy" id="412755"/>
    <lineage>
        <taxon>unclassified sequences</taxon>
        <taxon>metagenomes</taxon>
        <taxon>ecological metagenomes</taxon>
    </lineage>
</organism>
<protein>
    <recommendedName>
        <fullName evidence="2">HNH nuclease domain-containing protein</fullName>
    </recommendedName>
</protein>
<proteinExistence type="predicted"/>
<feature type="compositionally biased region" description="Basic residues" evidence="1">
    <location>
        <begin position="149"/>
        <end position="166"/>
    </location>
</feature>
<dbReference type="SMART" id="SM00507">
    <property type="entry name" value="HNHc"/>
    <property type="match status" value="1"/>
</dbReference>
<feature type="domain" description="HNH nuclease" evidence="2">
    <location>
        <begin position="11"/>
        <end position="64"/>
    </location>
</feature>
<evidence type="ECO:0000313" key="3">
    <source>
        <dbReference type="EMBL" id="KKL47504.1"/>
    </source>
</evidence>
<evidence type="ECO:0000259" key="2">
    <source>
        <dbReference type="SMART" id="SM00507"/>
    </source>
</evidence>
<accession>A0A0F9CEL5</accession>
<dbReference type="InterPro" id="IPR003615">
    <property type="entry name" value="HNH_nuc"/>
</dbReference>
<dbReference type="EMBL" id="LAZR01033637">
    <property type="protein sequence ID" value="KKL47504.1"/>
    <property type="molecule type" value="Genomic_DNA"/>
</dbReference>
<sequence length="215" mass="24216">MRGKQHLLSSREKDVIRHSVCGQCKAEPIIENEEHCHPHRIIHGADGGLYTAANTVPRCPSCHDIEHGGDGTAPFIGAAREAGLKGNPKMWNDEVKERHRTATKKAMNCPEVRARHLVALALPERKARISASVKKVMAQPEMKAKHRAATRKALAHPQEKKRRSAAAKKAWKDPRTRARYCAAIKEAFGRPEMRVKMRRAAIKRSWIQRRKNACP</sequence>
<feature type="region of interest" description="Disordered" evidence="1">
    <location>
        <begin position="149"/>
        <end position="172"/>
    </location>
</feature>
<reference evidence="3" key="1">
    <citation type="journal article" date="2015" name="Nature">
        <title>Complex archaea that bridge the gap between prokaryotes and eukaryotes.</title>
        <authorList>
            <person name="Spang A."/>
            <person name="Saw J.H."/>
            <person name="Jorgensen S.L."/>
            <person name="Zaremba-Niedzwiedzka K."/>
            <person name="Martijn J."/>
            <person name="Lind A.E."/>
            <person name="van Eijk R."/>
            <person name="Schleper C."/>
            <person name="Guy L."/>
            <person name="Ettema T.J."/>
        </authorList>
    </citation>
    <scope>NUCLEOTIDE SEQUENCE</scope>
</reference>
<gene>
    <name evidence="3" type="ORF">LCGC14_2334880</name>
</gene>
<dbReference type="CDD" id="cd00085">
    <property type="entry name" value="HNHc"/>
    <property type="match status" value="1"/>
</dbReference>